<dbReference type="AlphaFoldDB" id="A0A6C0I6G8"/>
<sequence length="159" mass="16928">MAPLGHSQVLQPNLSGGANPSGAHYPNPMFSSRVEAVGGCGGQNPGYNIVAKPQMSGGNNMYRRGGSKRRRHGKSKKHFSKRRHCKKCHCKKCHCKRRQRSMRAGGLSALSPSSVSGGANDSYGQYGNQSYFGVGSKTGFAPNLIGMANPPPINAHKCS</sequence>
<organism evidence="2">
    <name type="scientific">viral metagenome</name>
    <dbReference type="NCBI Taxonomy" id="1070528"/>
    <lineage>
        <taxon>unclassified sequences</taxon>
        <taxon>metagenomes</taxon>
        <taxon>organismal metagenomes</taxon>
    </lineage>
</organism>
<proteinExistence type="predicted"/>
<feature type="compositionally biased region" description="Basic residues" evidence="1">
    <location>
        <begin position="65"/>
        <end position="80"/>
    </location>
</feature>
<evidence type="ECO:0000256" key="1">
    <source>
        <dbReference type="SAM" id="MobiDB-lite"/>
    </source>
</evidence>
<feature type="region of interest" description="Disordered" evidence="1">
    <location>
        <begin position="48"/>
        <end position="80"/>
    </location>
</feature>
<reference evidence="2" key="1">
    <citation type="journal article" date="2020" name="Nature">
        <title>Giant virus diversity and host interactions through global metagenomics.</title>
        <authorList>
            <person name="Schulz F."/>
            <person name="Roux S."/>
            <person name="Paez-Espino D."/>
            <person name="Jungbluth S."/>
            <person name="Walsh D.A."/>
            <person name="Denef V.J."/>
            <person name="McMahon K.D."/>
            <person name="Konstantinidis K.T."/>
            <person name="Eloe-Fadrosh E.A."/>
            <person name="Kyrpides N.C."/>
            <person name="Woyke T."/>
        </authorList>
    </citation>
    <scope>NUCLEOTIDE SEQUENCE</scope>
    <source>
        <strain evidence="2">GVMAG-M-3300023184-191</strain>
    </source>
</reference>
<protein>
    <submittedName>
        <fullName evidence="2">Uncharacterized protein</fullName>
    </submittedName>
</protein>
<feature type="region of interest" description="Disordered" evidence="1">
    <location>
        <begin position="1"/>
        <end position="27"/>
    </location>
</feature>
<feature type="compositionally biased region" description="Polar residues" evidence="1">
    <location>
        <begin position="8"/>
        <end position="18"/>
    </location>
</feature>
<name>A0A6C0I6G8_9ZZZZ</name>
<evidence type="ECO:0000313" key="2">
    <source>
        <dbReference type="EMBL" id="QHT87967.1"/>
    </source>
</evidence>
<dbReference type="EMBL" id="MN740105">
    <property type="protein sequence ID" value="QHT87967.1"/>
    <property type="molecule type" value="Genomic_DNA"/>
</dbReference>
<accession>A0A6C0I6G8</accession>